<feature type="domain" description="PAS" evidence="6">
    <location>
        <begin position="10"/>
        <end position="47"/>
    </location>
</feature>
<feature type="domain" description="PAC" evidence="7">
    <location>
        <begin position="443"/>
        <end position="496"/>
    </location>
</feature>
<dbReference type="InterPro" id="IPR035965">
    <property type="entry name" value="PAS-like_dom_sf"/>
</dbReference>
<dbReference type="FunFam" id="3.30.450.20:FF:000060">
    <property type="entry name" value="Sensor protein FixL"/>
    <property type="match status" value="1"/>
</dbReference>
<dbReference type="SMART" id="SM00091">
    <property type="entry name" value="PAS"/>
    <property type="match status" value="5"/>
</dbReference>
<dbReference type="PANTHER" id="PTHR43156:SF2">
    <property type="entry name" value="STAGE II SPORULATION PROTEIN E"/>
    <property type="match status" value="1"/>
</dbReference>
<dbReference type="GO" id="GO:0005524">
    <property type="term" value="F:ATP binding"/>
    <property type="evidence" value="ECO:0007669"/>
    <property type="project" value="UniProtKB-KW"/>
</dbReference>
<dbReference type="GO" id="GO:0006355">
    <property type="term" value="P:regulation of DNA-templated transcription"/>
    <property type="evidence" value="ECO:0007669"/>
    <property type="project" value="InterPro"/>
</dbReference>
<evidence type="ECO:0000256" key="2">
    <source>
        <dbReference type="ARBA" id="ARBA00022741"/>
    </source>
</evidence>
<dbReference type="Pfam" id="PF07228">
    <property type="entry name" value="SpoIIE"/>
    <property type="match status" value="1"/>
</dbReference>
<dbReference type="InterPro" id="IPR000014">
    <property type="entry name" value="PAS"/>
</dbReference>
<protein>
    <submittedName>
        <fullName evidence="8">Phototropin</fullName>
        <ecNumber evidence="8">2.7.11.1</ecNumber>
    </submittedName>
</protein>
<feature type="domain" description="PAS" evidence="6">
    <location>
        <begin position="125"/>
        <end position="195"/>
    </location>
</feature>
<dbReference type="SUPFAM" id="SSF81606">
    <property type="entry name" value="PP2C-like"/>
    <property type="match status" value="1"/>
</dbReference>
<dbReference type="InterPro" id="IPR052016">
    <property type="entry name" value="Bact_Sigma-Reg"/>
</dbReference>
<dbReference type="Pfam" id="PF00989">
    <property type="entry name" value="PAS"/>
    <property type="match status" value="2"/>
</dbReference>
<dbReference type="NCBIfam" id="TIGR00229">
    <property type="entry name" value="sensory_box"/>
    <property type="match status" value="5"/>
</dbReference>
<dbReference type="InterPro" id="IPR001932">
    <property type="entry name" value="PPM-type_phosphatase-like_dom"/>
</dbReference>
<keyword evidence="5" id="KW-0067">ATP-binding</keyword>
<name>A0AA48RA83_9ZZZZ</name>
<keyword evidence="4" id="KW-0378">Hydrolase</keyword>
<sequence>MDDRPLSHLLLDITSDAACLMDANGRVLAMNARAEALTGYREAELAGVPFPGQPKIGSAEVSPSFAWRLAPARQWIEINVRRKDENEVFATGAIYRLGRSGAAGLLLKLRPEDASASGEAALEDIKIKLDAIFGGMADGLVLIDERGKVLLFSSGAERLFGYPAEEVLGANVNMLMPSPYHEAHDAYLDSYRRTGVRKIIGSGRAVSGKRKDGSVFPMYLSIGEIWLEGRRYFVGITHDLTHAKSMEGRLGMLSAAVEQNPVGVLISDKGGTIQYVNRSFSRISGYAEEELLGKNPRVLQSGQTPKAQYERLWETILSGGEWRGEIQDRRKDGELYWAYDIIAPIHDARGEIAHFLALQQDVTEQRRAKEALSESEERFRKVAQMVGEWLWEQDAEGRYIYSSDAVRDILGFAPDEVIGKNYASLLDESDSTPDEKRPFPRPFSRIVNCYRHRDGRKIFTESTGAPLFDETGRVAKWRGVDHDITDRKNFEDELRVRNRAMEAVRVGIVICDARRPGNPNIYVNPALAQMTGYSQEELLKGGMHMLQGPGTDPEAIRKIRHALDAGEGCEVTLRNYRKGGEAFWNELTISPVPDDNGTITHYIGVQTDVTERRRAEENRRNLEIAKEIQLSLLPSEPLRTARAAVAGVCSPAMHVGGDYFDYFENARGVDIVIADVSGHNVGAALIMTEVRSLVRVRARQAPVVHPARMLHDLNESLYEDLTRSELFITMFCCRFEPEERALKFANGGQNPPLLLRTGQKVCAELDGDGMVLGAKRNVDFEEALVLLDVGDRVLLYTDGVTEAQSPTGEFFGVARLCRCFANHRNASPDAILSAVLRDVRHFCGSSPLADDVAIVVLEVL</sequence>
<dbReference type="GO" id="GO:0016791">
    <property type="term" value="F:phosphatase activity"/>
    <property type="evidence" value="ECO:0007669"/>
    <property type="project" value="TreeGrafter"/>
</dbReference>
<dbReference type="SUPFAM" id="SSF55785">
    <property type="entry name" value="PYP-like sensor domain (PAS domain)"/>
    <property type="match status" value="5"/>
</dbReference>
<evidence type="ECO:0000256" key="1">
    <source>
        <dbReference type="ARBA" id="ARBA00022679"/>
    </source>
</evidence>
<proteinExistence type="predicted"/>
<dbReference type="AlphaFoldDB" id="A0AA48RA83"/>
<keyword evidence="3" id="KW-0418">Kinase</keyword>
<evidence type="ECO:0000256" key="4">
    <source>
        <dbReference type="ARBA" id="ARBA00022801"/>
    </source>
</evidence>
<evidence type="ECO:0000259" key="7">
    <source>
        <dbReference type="PROSITE" id="PS50113"/>
    </source>
</evidence>
<dbReference type="InterPro" id="IPR036457">
    <property type="entry name" value="PPM-type-like_dom_sf"/>
</dbReference>
<reference evidence="8" key="1">
    <citation type="submission" date="2023-07" db="EMBL/GenBank/DDBJ databases">
        <authorList>
            <person name="Pelsma A.J. K."/>
        </authorList>
    </citation>
    <scope>NUCLEOTIDE SEQUENCE</scope>
</reference>
<dbReference type="EC" id="2.7.11.1" evidence="8"/>
<feature type="domain" description="PAC" evidence="7">
    <location>
        <begin position="322"/>
        <end position="374"/>
    </location>
</feature>
<dbReference type="InterPro" id="IPR013767">
    <property type="entry name" value="PAS_fold"/>
</dbReference>
<feature type="domain" description="PAC" evidence="7">
    <location>
        <begin position="567"/>
        <end position="621"/>
    </location>
</feature>
<keyword evidence="1 8" id="KW-0808">Transferase</keyword>
<dbReference type="PANTHER" id="PTHR43156">
    <property type="entry name" value="STAGE II SPORULATION PROTEIN E-RELATED"/>
    <property type="match status" value="1"/>
</dbReference>
<dbReference type="Pfam" id="PF13426">
    <property type="entry name" value="PAS_9"/>
    <property type="match status" value="2"/>
</dbReference>
<evidence type="ECO:0000313" key="8">
    <source>
        <dbReference type="EMBL" id="CAJ0857840.1"/>
    </source>
</evidence>
<dbReference type="CDD" id="cd00130">
    <property type="entry name" value="PAS"/>
    <property type="match status" value="4"/>
</dbReference>
<dbReference type="EMBL" id="OY288114">
    <property type="protein sequence ID" value="CAJ0857840.1"/>
    <property type="molecule type" value="Genomic_DNA"/>
</dbReference>
<feature type="domain" description="PAS" evidence="6">
    <location>
        <begin position="249"/>
        <end position="295"/>
    </location>
</feature>
<organism evidence="8">
    <name type="scientific">freshwater sediment metagenome</name>
    <dbReference type="NCBI Taxonomy" id="556182"/>
    <lineage>
        <taxon>unclassified sequences</taxon>
        <taxon>metagenomes</taxon>
        <taxon>ecological metagenomes</taxon>
    </lineage>
</organism>
<dbReference type="Gene3D" id="3.30.450.20">
    <property type="entry name" value="PAS domain"/>
    <property type="match status" value="5"/>
</dbReference>
<feature type="domain" description="PAS" evidence="6">
    <location>
        <begin position="493"/>
        <end position="566"/>
    </location>
</feature>
<dbReference type="SMART" id="SM00086">
    <property type="entry name" value="PAC"/>
    <property type="match status" value="3"/>
</dbReference>
<dbReference type="Pfam" id="PF13188">
    <property type="entry name" value="PAS_8"/>
    <property type="match status" value="1"/>
</dbReference>
<dbReference type="Gene3D" id="3.60.40.10">
    <property type="entry name" value="PPM-type phosphatase domain"/>
    <property type="match status" value="1"/>
</dbReference>
<evidence type="ECO:0000256" key="5">
    <source>
        <dbReference type="ARBA" id="ARBA00022840"/>
    </source>
</evidence>
<keyword evidence="2" id="KW-0547">Nucleotide-binding</keyword>
<evidence type="ECO:0000256" key="3">
    <source>
        <dbReference type="ARBA" id="ARBA00022777"/>
    </source>
</evidence>
<dbReference type="InterPro" id="IPR001610">
    <property type="entry name" value="PAC"/>
</dbReference>
<dbReference type="PROSITE" id="PS50112">
    <property type="entry name" value="PAS"/>
    <property type="match status" value="5"/>
</dbReference>
<feature type="domain" description="PAS" evidence="6">
    <location>
        <begin position="375"/>
        <end position="430"/>
    </location>
</feature>
<dbReference type="InterPro" id="IPR000700">
    <property type="entry name" value="PAS-assoc_C"/>
</dbReference>
<dbReference type="GO" id="GO:0004674">
    <property type="term" value="F:protein serine/threonine kinase activity"/>
    <property type="evidence" value="ECO:0007669"/>
    <property type="project" value="UniProtKB-EC"/>
</dbReference>
<evidence type="ECO:0000259" key="6">
    <source>
        <dbReference type="PROSITE" id="PS50112"/>
    </source>
</evidence>
<dbReference type="PROSITE" id="PS50113">
    <property type="entry name" value="PAC"/>
    <property type="match status" value="3"/>
</dbReference>
<dbReference type="SMART" id="SM00331">
    <property type="entry name" value="PP2C_SIG"/>
    <property type="match status" value="1"/>
</dbReference>
<accession>A0AA48RA83</accession>
<gene>
    <name evidence="8" type="primary">PHOT</name>
    <name evidence="8" type="ORF">AMST5_01056</name>
</gene>